<dbReference type="Pfam" id="PF00293">
    <property type="entry name" value="NUDIX"/>
    <property type="match status" value="1"/>
</dbReference>
<name>A0A0D8FS00_9ACTN</name>
<dbReference type="GO" id="GO:0016787">
    <property type="term" value="F:hydrolase activity"/>
    <property type="evidence" value="ECO:0007669"/>
    <property type="project" value="UniProtKB-KW"/>
</dbReference>
<feature type="domain" description="Nudix hydrolase" evidence="6">
    <location>
        <begin position="12"/>
        <end position="151"/>
    </location>
</feature>
<keyword evidence="3 5" id="KW-0378">Hydrolase</keyword>
<comment type="similarity">
    <text evidence="2 5">Belongs to the Nudix hydrolase family.</text>
</comment>
<gene>
    <name evidence="7" type="primary">nudJ</name>
    <name evidence="7" type="ORF">FEAC_22440</name>
</gene>
<evidence type="ECO:0000313" key="7">
    <source>
        <dbReference type="EMBL" id="KJE76050.1"/>
    </source>
</evidence>
<proteinExistence type="inferred from homology"/>
<evidence type="ECO:0000313" key="8">
    <source>
        <dbReference type="Proteomes" id="UP000032336"/>
    </source>
</evidence>
<evidence type="ECO:0000256" key="4">
    <source>
        <dbReference type="ARBA" id="ARBA00022842"/>
    </source>
</evidence>
<dbReference type="PROSITE" id="PS51462">
    <property type="entry name" value="NUDIX"/>
    <property type="match status" value="1"/>
</dbReference>
<evidence type="ECO:0000256" key="2">
    <source>
        <dbReference type="ARBA" id="ARBA00005582"/>
    </source>
</evidence>
<comment type="cofactor">
    <cofactor evidence="1">
        <name>Mg(2+)</name>
        <dbReference type="ChEBI" id="CHEBI:18420"/>
    </cofactor>
</comment>
<protein>
    <submittedName>
        <fullName evidence="7">Phosphatase NudJ</fullName>
        <ecNumber evidence="7">3.6.1.-</ecNumber>
    </submittedName>
</protein>
<dbReference type="EC" id="3.6.1.-" evidence="7"/>
<evidence type="ECO:0000259" key="6">
    <source>
        <dbReference type="PROSITE" id="PS51462"/>
    </source>
</evidence>
<dbReference type="eggNOG" id="COG1051">
    <property type="taxonomic scope" value="Bacteria"/>
</dbReference>
<dbReference type="GeneID" id="78373298"/>
<dbReference type="PRINTS" id="PR00502">
    <property type="entry name" value="NUDIXFAMILY"/>
</dbReference>
<dbReference type="InterPro" id="IPR000086">
    <property type="entry name" value="NUDIX_hydrolase_dom"/>
</dbReference>
<reference evidence="7 8" key="1">
    <citation type="submission" date="2015-01" db="EMBL/GenBank/DDBJ databases">
        <title>Draft genome of the acidophilic iron oxidizer Ferrimicrobium acidiphilum strain T23.</title>
        <authorList>
            <person name="Poehlein A."/>
            <person name="Eisen S."/>
            <person name="Schloemann M."/>
            <person name="Johnson B.D."/>
            <person name="Daniel R."/>
            <person name="Muehling M."/>
        </authorList>
    </citation>
    <scope>NUCLEOTIDE SEQUENCE [LARGE SCALE GENOMIC DNA]</scope>
    <source>
        <strain evidence="7 8">T23</strain>
    </source>
</reference>
<comment type="caution">
    <text evidence="7">The sequence shown here is derived from an EMBL/GenBank/DDBJ whole genome shotgun (WGS) entry which is preliminary data.</text>
</comment>
<dbReference type="RefSeq" id="WP_052566232.1">
    <property type="nucleotide sequence ID" value="NZ_JQKF01000061.1"/>
</dbReference>
<evidence type="ECO:0000256" key="5">
    <source>
        <dbReference type="RuleBase" id="RU003476"/>
    </source>
</evidence>
<dbReference type="AlphaFoldDB" id="A0A0D8FS00"/>
<dbReference type="Gene3D" id="3.90.79.10">
    <property type="entry name" value="Nucleoside Triphosphate Pyrophosphohydrolase"/>
    <property type="match status" value="1"/>
</dbReference>
<dbReference type="OrthoDB" id="9804442at2"/>
<accession>A0A0D8FS00</accession>
<organism evidence="7 8">
    <name type="scientific">Ferrimicrobium acidiphilum DSM 19497</name>
    <dbReference type="NCBI Taxonomy" id="1121877"/>
    <lineage>
        <taxon>Bacteria</taxon>
        <taxon>Bacillati</taxon>
        <taxon>Actinomycetota</taxon>
        <taxon>Acidimicrobiia</taxon>
        <taxon>Acidimicrobiales</taxon>
        <taxon>Acidimicrobiaceae</taxon>
        <taxon>Ferrimicrobium</taxon>
    </lineage>
</organism>
<dbReference type="CDD" id="cd04685">
    <property type="entry name" value="NUDIX_Hydrolase"/>
    <property type="match status" value="1"/>
</dbReference>
<dbReference type="STRING" id="1121877.FEAC_22440"/>
<dbReference type="PANTHER" id="PTHR43046:SF12">
    <property type="entry name" value="GDP-MANNOSE MANNOSYL HYDROLASE"/>
    <property type="match status" value="1"/>
</dbReference>
<evidence type="ECO:0000256" key="3">
    <source>
        <dbReference type="ARBA" id="ARBA00022801"/>
    </source>
</evidence>
<dbReference type="InterPro" id="IPR020476">
    <property type="entry name" value="Nudix_hydrolase"/>
</dbReference>
<dbReference type="PROSITE" id="PS00893">
    <property type="entry name" value="NUDIX_BOX"/>
    <property type="match status" value="1"/>
</dbReference>
<dbReference type="SUPFAM" id="SSF55811">
    <property type="entry name" value="Nudix"/>
    <property type="match status" value="1"/>
</dbReference>
<dbReference type="InterPro" id="IPR020084">
    <property type="entry name" value="NUDIX_hydrolase_CS"/>
</dbReference>
<keyword evidence="8" id="KW-1185">Reference proteome</keyword>
<keyword evidence="4" id="KW-0460">Magnesium</keyword>
<sequence>MTADSKGDVPAVVRPAVRVICLDTAERVLLLHWRDPVDGRTFWEPPGGGVEADESELDAAKRELTEETGLPTGTITGPVARLRRDHLWAGRRLISVEPFFVARVGDAQVRPTALTDEEQTTLLGFCWWTREKLGDQAVVIEPGELLALLAEHVGGGWLPKDGEQH</sequence>
<dbReference type="InterPro" id="IPR015797">
    <property type="entry name" value="NUDIX_hydrolase-like_dom_sf"/>
</dbReference>
<dbReference type="PANTHER" id="PTHR43046">
    <property type="entry name" value="GDP-MANNOSE MANNOSYL HYDROLASE"/>
    <property type="match status" value="1"/>
</dbReference>
<dbReference type="EMBL" id="JXUW01000023">
    <property type="protein sequence ID" value="KJE76050.1"/>
    <property type="molecule type" value="Genomic_DNA"/>
</dbReference>
<evidence type="ECO:0000256" key="1">
    <source>
        <dbReference type="ARBA" id="ARBA00001946"/>
    </source>
</evidence>
<dbReference type="Proteomes" id="UP000032336">
    <property type="component" value="Unassembled WGS sequence"/>
</dbReference>